<keyword evidence="3" id="KW-1185">Reference proteome</keyword>
<name>A0AA86TJ80_9EUKA</name>
<sequence>MQDEVLRKNFYGFLFFWIQYDITTVLSSLGSEVSSYSSKKLLFSLRIIKTINTMGLNKYYMSETLSSLGNEVGSYNKKLVFSHVNTQIFISLTTALLHRFIIVININDTLMKLVFSQANVQILMLNVEFE</sequence>
<evidence type="ECO:0000313" key="1">
    <source>
        <dbReference type="EMBL" id="CAI9918911.1"/>
    </source>
</evidence>
<accession>A0AA86TJ80</accession>
<dbReference type="EMBL" id="CATOUU010000169">
    <property type="protein sequence ID" value="CAI9918911.1"/>
    <property type="molecule type" value="Genomic_DNA"/>
</dbReference>
<reference evidence="2 3" key="2">
    <citation type="submission" date="2024-07" db="EMBL/GenBank/DDBJ databases">
        <authorList>
            <person name="Akdeniz Z."/>
        </authorList>
    </citation>
    <scope>NUCLEOTIDE SEQUENCE [LARGE SCALE GENOMIC DNA]</scope>
</reference>
<protein>
    <submittedName>
        <fullName evidence="2">Hypothetical_protein</fullName>
    </submittedName>
</protein>
<evidence type="ECO:0000313" key="3">
    <source>
        <dbReference type="Proteomes" id="UP001642409"/>
    </source>
</evidence>
<gene>
    <name evidence="2" type="ORF">HINF_LOCUS56033</name>
    <name evidence="1" type="ORF">HINF_LOCUS6556</name>
</gene>
<reference evidence="1" key="1">
    <citation type="submission" date="2023-06" db="EMBL/GenBank/DDBJ databases">
        <authorList>
            <person name="Kurt Z."/>
        </authorList>
    </citation>
    <scope>NUCLEOTIDE SEQUENCE</scope>
</reference>
<dbReference type="Proteomes" id="UP001642409">
    <property type="component" value="Unassembled WGS sequence"/>
</dbReference>
<comment type="caution">
    <text evidence="1">The sequence shown here is derived from an EMBL/GenBank/DDBJ whole genome shotgun (WGS) entry which is preliminary data.</text>
</comment>
<evidence type="ECO:0000313" key="2">
    <source>
        <dbReference type="EMBL" id="CAL6073292.1"/>
    </source>
</evidence>
<organism evidence="1">
    <name type="scientific">Hexamita inflata</name>
    <dbReference type="NCBI Taxonomy" id="28002"/>
    <lineage>
        <taxon>Eukaryota</taxon>
        <taxon>Metamonada</taxon>
        <taxon>Diplomonadida</taxon>
        <taxon>Hexamitidae</taxon>
        <taxon>Hexamitinae</taxon>
        <taxon>Hexamita</taxon>
    </lineage>
</organism>
<dbReference type="EMBL" id="CAXDID020000300">
    <property type="protein sequence ID" value="CAL6073292.1"/>
    <property type="molecule type" value="Genomic_DNA"/>
</dbReference>
<dbReference type="AlphaFoldDB" id="A0AA86TJ80"/>
<proteinExistence type="predicted"/>